<evidence type="ECO:0000313" key="1">
    <source>
        <dbReference type="EMBL" id="CAG8603483.1"/>
    </source>
</evidence>
<name>A0A9N9CJ70_9GLOM</name>
<dbReference type="EMBL" id="CAJVPS010004424">
    <property type="protein sequence ID" value="CAG8603483.1"/>
    <property type="molecule type" value="Genomic_DNA"/>
</dbReference>
<protein>
    <submittedName>
        <fullName evidence="1">1787_t:CDS:1</fullName>
    </submittedName>
</protein>
<organism evidence="1 2">
    <name type="scientific">Ambispora leptoticha</name>
    <dbReference type="NCBI Taxonomy" id="144679"/>
    <lineage>
        <taxon>Eukaryota</taxon>
        <taxon>Fungi</taxon>
        <taxon>Fungi incertae sedis</taxon>
        <taxon>Mucoromycota</taxon>
        <taxon>Glomeromycotina</taxon>
        <taxon>Glomeromycetes</taxon>
        <taxon>Archaeosporales</taxon>
        <taxon>Ambisporaceae</taxon>
        <taxon>Ambispora</taxon>
    </lineage>
</organism>
<accession>A0A9N9CJ70</accession>
<dbReference type="AlphaFoldDB" id="A0A9N9CJ70"/>
<keyword evidence="2" id="KW-1185">Reference proteome</keyword>
<reference evidence="1" key="1">
    <citation type="submission" date="2021-06" db="EMBL/GenBank/DDBJ databases">
        <authorList>
            <person name="Kallberg Y."/>
            <person name="Tangrot J."/>
            <person name="Rosling A."/>
        </authorList>
    </citation>
    <scope>NUCLEOTIDE SEQUENCE</scope>
    <source>
        <strain evidence="1">FL130A</strain>
    </source>
</reference>
<dbReference type="OrthoDB" id="5598606at2759"/>
<dbReference type="Proteomes" id="UP000789508">
    <property type="component" value="Unassembled WGS sequence"/>
</dbReference>
<sequence length="66" mass="7401">LPKSIGLMTGHSTSTITNKINKIRQMIGSQIQDTYQKIGGLDIIVEIDESLFGRVKYHRGRSVKEV</sequence>
<feature type="non-terminal residue" evidence="1">
    <location>
        <position position="1"/>
    </location>
</feature>
<evidence type="ECO:0000313" key="2">
    <source>
        <dbReference type="Proteomes" id="UP000789508"/>
    </source>
</evidence>
<comment type="caution">
    <text evidence="1">The sequence shown here is derived from an EMBL/GenBank/DDBJ whole genome shotgun (WGS) entry which is preliminary data.</text>
</comment>
<gene>
    <name evidence="1" type="ORF">ALEPTO_LOCUS8247</name>
</gene>
<proteinExistence type="predicted"/>